<dbReference type="InterPro" id="IPR051468">
    <property type="entry name" value="Fungal_SecMetab_SDRs"/>
</dbReference>
<dbReference type="GO" id="GO:0005737">
    <property type="term" value="C:cytoplasm"/>
    <property type="evidence" value="ECO:0007669"/>
    <property type="project" value="TreeGrafter"/>
</dbReference>
<dbReference type="GO" id="GO:0044550">
    <property type="term" value="P:secondary metabolite biosynthetic process"/>
    <property type="evidence" value="ECO:0007669"/>
    <property type="project" value="UniProtKB-ARBA"/>
</dbReference>
<dbReference type="Gene3D" id="3.40.50.720">
    <property type="entry name" value="NAD(P)-binding Rossmann-like Domain"/>
    <property type="match status" value="1"/>
</dbReference>
<dbReference type="InterPro" id="IPR020904">
    <property type="entry name" value="Sc_DH/Rdtase_CS"/>
</dbReference>
<dbReference type="CDD" id="cd05325">
    <property type="entry name" value="carb_red_sniffer_like_SDR_c"/>
    <property type="match status" value="1"/>
</dbReference>
<dbReference type="InterPro" id="IPR036291">
    <property type="entry name" value="NAD(P)-bd_dom_sf"/>
</dbReference>
<evidence type="ECO:0000256" key="2">
    <source>
        <dbReference type="ARBA" id="ARBA00022857"/>
    </source>
</evidence>
<gene>
    <name evidence="4" type="ORF">BDV25DRAFT_38344</name>
</gene>
<dbReference type="Proteomes" id="UP000325780">
    <property type="component" value="Unassembled WGS sequence"/>
</dbReference>
<evidence type="ECO:0000313" key="4">
    <source>
        <dbReference type="EMBL" id="KAE8155196.1"/>
    </source>
</evidence>
<dbReference type="OrthoDB" id="7289984at2759"/>
<evidence type="ECO:0000313" key="5">
    <source>
        <dbReference type="Proteomes" id="UP000325780"/>
    </source>
</evidence>
<dbReference type="PROSITE" id="PS00061">
    <property type="entry name" value="ADH_SHORT"/>
    <property type="match status" value="1"/>
</dbReference>
<organism evidence="4 5">
    <name type="scientific">Aspergillus avenaceus</name>
    <dbReference type="NCBI Taxonomy" id="36643"/>
    <lineage>
        <taxon>Eukaryota</taxon>
        <taxon>Fungi</taxon>
        <taxon>Dikarya</taxon>
        <taxon>Ascomycota</taxon>
        <taxon>Pezizomycotina</taxon>
        <taxon>Eurotiomycetes</taxon>
        <taxon>Eurotiomycetidae</taxon>
        <taxon>Eurotiales</taxon>
        <taxon>Aspergillaceae</taxon>
        <taxon>Aspergillus</taxon>
        <taxon>Aspergillus subgen. Circumdati</taxon>
    </lineage>
</organism>
<dbReference type="PRINTS" id="PR00081">
    <property type="entry name" value="GDHRDH"/>
</dbReference>
<dbReference type="PRINTS" id="PR00080">
    <property type="entry name" value="SDRFAMILY"/>
</dbReference>
<name>A0A5N6U9D5_ASPAV</name>
<sequence>MASYLITGSSRGLGLALVSRLIALPASQVATVFATSRQDQPSANLKEIIDRSAGRVAHVQLNTTDQLSIKSAVQQVERQLQGRGLDVLINNAGVQPMTQGGVETMDNLTDAFSINVNATHEVCRAFLPLLRKGQRKVISNISTALGSIAMATPYLARTSPAYNITKAALNMLTKQYALNLEKEEFTVFCLSPGWLQTDMGGSGADLSSEEGAVAVLDLIQNANHRETNGRFLNIHVPGWEHAKGFNRYDGKEIPW</sequence>
<protein>
    <recommendedName>
        <fullName evidence="6">Short chain oxidoreductase</fullName>
    </recommendedName>
</protein>
<keyword evidence="2" id="KW-0521">NADP</keyword>
<evidence type="ECO:0000256" key="1">
    <source>
        <dbReference type="ARBA" id="ARBA00006484"/>
    </source>
</evidence>
<keyword evidence="5" id="KW-1185">Reference proteome</keyword>
<dbReference type="PANTHER" id="PTHR43544">
    <property type="entry name" value="SHORT-CHAIN DEHYDROGENASE/REDUCTASE"/>
    <property type="match status" value="1"/>
</dbReference>
<dbReference type="Pfam" id="PF00106">
    <property type="entry name" value="adh_short"/>
    <property type="match status" value="1"/>
</dbReference>
<dbReference type="EMBL" id="ML742024">
    <property type="protein sequence ID" value="KAE8155196.1"/>
    <property type="molecule type" value="Genomic_DNA"/>
</dbReference>
<accession>A0A5N6U9D5</accession>
<dbReference type="AlphaFoldDB" id="A0A5N6U9D5"/>
<reference evidence="4 5" key="1">
    <citation type="submission" date="2019-04" db="EMBL/GenBank/DDBJ databases">
        <title>Friends and foes A comparative genomics study of 23 Aspergillus species from section Flavi.</title>
        <authorList>
            <consortium name="DOE Joint Genome Institute"/>
            <person name="Kjaerbolling I."/>
            <person name="Vesth T."/>
            <person name="Frisvad J.C."/>
            <person name="Nybo J.L."/>
            <person name="Theobald S."/>
            <person name="Kildgaard S."/>
            <person name="Isbrandt T."/>
            <person name="Kuo A."/>
            <person name="Sato A."/>
            <person name="Lyhne E.K."/>
            <person name="Kogle M.E."/>
            <person name="Wiebenga A."/>
            <person name="Kun R.S."/>
            <person name="Lubbers R.J."/>
            <person name="Makela M.R."/>
            <person name="Barry K."/>
            <person name="Chovatia M."/>
            <person name="Clum A."/>
            <person name="Daum C."/>
            <person name="Haridas S."/>
            <person name="He G."/>
            <person name="LaButti K."/>
            <person name="Lipzen A."/>
            <person name="Mondo S."/>
            <person name="Riley R."/>
            <person name="Salamov A."/>
            <person name="Simmons B.A."/>
            <person name="Magnuson J.K."/>
            <person name="Henrissat B."/>
            <person name="Mortensen U.H."/>
            <person name="Larsen T.O."/>
            <person name="Devries R.P."/>
            <person name="Grigoriev I.V."/>
            <person name="Machida M."/>
            <person name="Baker S.E."/>
            <person name="Andersen M.R."/>
        </authorList>
    </citation>
    <scope>NUCLEOTIDE SEQUENCE [LARGE SCALE GENOMIC DNA]</scope>
    <source>
        <strain evidence="4 5">IBT 18842</strain>
    </source>
</reference>
<dbReference type="SUPFAM" id="SSF51735">
    <property type="entry name" value="NAD(P)-binding Rossmann-fold domains"/>
    <property type="match status" value="1"/>
</dbReference>
<evidence type="ECO:0000256" key="3">
    <source>
        <dbReference type="RuleBase" id="RU000363"/>
    </source>
</evidence>
<proteinExistence type="inferred from homology"/>
<dbReference type="InterPro" id="IPR002347">
    <property type="entry name" value="SDR_fam"/>
</dbReference>
<dbReference type="PANTHER" id="PTHR43544:SF36">
    <property type="entry name" value="CHAIN OXIDOREDUCTASE (CSGA), PUTATIVE (AFU_ORTHOLOGUE AFUA_4G00910)-RELATED"/>
    <property type="match status" value="1"/>
</dbReference>
<dbReference type="GO" id="GO:0016491">
    <property type="term" value="F:oxidoreductase activity"/>
    <property type="evidence" value="ECO:0007669"/>
    <property type="project" value="TreeGrafter"/>
</dbReference>
<comment type="similarity">
    <text evidence="1 3">Belongs to the short-chain dehydrogenases/reductases (SDR) family.</text>
</comment>
<evidence type="ECO:0008006" key="6">
    <source>
        <dbReference type="Google" id="ProtNLM"/>
    </source>
</evidence>